<dbReference type="EMBL" id="PZQS01000013">
    <property type="protein sequence ID" value="PVD19573.1"/>
    <property type="molecule type" value="Genomic_DNA"/>
</dbReference>
<gene>
    <name evidence="2" type="ORF">C0Q70_20063</name>
</gene>
<evidence type="ECO:0000313" key="2">
    <source>
        <dbReference type="EMBL" id="PVD19573.1"/>
    </source>
</evidence>
<organism evidence="2 3">
    <name type="scientific">Pomacea canaliculata</name>
    <name type="common">Golden apple snail</name>
    <dbReference type="NCBI Taxonomy" id="400727"/>
    <lineage>
        <taxon>Eukaryota</taxon>
        <taxon>Metazoa</taxon>
        <taxon>Spiralia</taxon>
        <taxon>Lophotrochozoa</taxon>
        <taxon>Mollusca</taxon>
        <taxon>Gastropoda</taxon>
        <taxon>Caenogastropoda</taxon>
        <taxon>Architaenioglossa</taxon>
        <taxon>Ampullarioidea</taxon>
        <taxon>Ampullariidae</taxon>
        <taxon>Pomacea</taxon>
    </lineage>
</organism>
<comment type="caution">
    <text evidence="2">The sequence shown here is derived from an EMBL/GenBank/DDBJ whole genome shotgun (WGS) entry which is preliminary data.</text>
</comment>
<keyword evidence="3" id="KW-1185">Reference proteome</keyword>
<reference evidence="2 3" key="1">
    <citation type="submission" date="2018-04" db="EMBL/GenBank/DDBJ databases">
        <title>The genome of golden apple snail Pomacea canaliculata provides insight into stress tolerance and invasive adaptation.</title>
        <authorList>
            <person name="Liu C."/>
            <person name="Liu B."/>
            <person name="Ren Y."/>
            <person name="Zhang Y."/>
            <person name="Wang H."/>
            <person name="Li S."/>
            <person name="Jiang F."/>
            <person name="Yin L."/>
            <person name="Zhang G."/>
            <person name="Qian W."/>
            <person name="Fan W."/>
        </authorList>
    </citation>
    <scope>NUCLEOTIDE SEQUENCE [LARGE SCALE GENOMIC DNA]</scope>
    <source>
        <strain evidence="2">SZHN2017</strain>
        <tissue evidence="2">Muscle</tissue>
    </source>
</reference>
<accession>A0A2T7NEG7</accession>
<name>A0A2T7NEG7_POMCA</name>
<sequence length="258" mass="28892">MQSGRDVSHGSEVPTGKDFNPDDSDSSSLHSTKATSSKPTLRPVQETKTTRKISFEVNDDDEGSEKVRFSPCSTRRPSMHPAYEKKLMVSAMKGGRKISQESYSQQHKLPMTGAGRRISVHQRKISGGSEGGGSLGANMVPSRKGSMVMIEKIPQIIKESLQSYLEQVADPAFAMQENEEEDDDEDSDDVMKYRTSKMPRMSIFSTWSYGSNQSDATFYDPEESLPKLDHYGYVQALPDMSGYRARPTLYQLREEPVR</sequence>
<protein>
    <submittedName>
        <fullName evidence="2">Uncharacterized protein</fullName>
    </submittedName>
</protein>
<feature type="compositionally biased region" description="Low complexity" evidence="1">
    <location>
        <begin position="26"/>
        <end position="38"/>
    </location>
</feature>
<evidence type="ECO:0000313" key="3">
    <source>
        <dbReference type="Proteomes" id="UP000245119"/>
    </source>
</evidence>
<dbReference type="Proteomes" id="UP000245119">
    <property type="component" value="Linkage Group LG13"/>
</dbReference>
<feature type="region of interest" description="Disordered" evidence="1">
    <location>
        <begin position="1"/>
        <end position="81"/>
    </location>
</feature>
<evidence type="ECO:0000256" key="1">
    <source>
        <dbReference type="SAM" id="MobiDB-lite"/>
    </source>
</evidence>
<dbReference type="OrthoDB" id="2020542at2759"/>
<proteinExistence type="predicted"/>
<dbReference type="AlphaFoldDB" id="A0A2T7NEG7"/>